<proteinExistence type="predicted"/>
<keyword evidence="3" id="KW-1185">Reference proteome</keyword>
<dbReference type="Proteomes" id="UP000467841">
    <property type="component" value="Unassembled WGS sequence"/>
</dbReference>
<sequence length="379" mass="41437">MKVETKHDAVIKGTSIEVAAAAAGCLHDASPLSSLLRLPHCLSFAASPSLVLALKVLFSSLRKRHPVDFSMVSVVLLRTEFPSPPFTSPDLLGCAAFSHLRMFRSSIQPLPPPEPPDPPDPPDSRYSPTSFSSSCAASHRPAGRHILSPIITKSTGSSFSDLLRSDLLCFTSGTARLTALILWNHLTNPFIPLRHNITTGKPFPPPPSITTVFSLAKIAHHSEVFPGVDFQFNLRALLNLWALPTISRSSFTLFMRLGSGRHVFMLFIVTSTGLFVGLSSDYSDLGSRVLLTCWCISNPTSAVQEYCQFTGVPLNLPLSIMEIDSKRSTALTTTPRAIHLVHSLSIANELEIVFETIFEALTKKLPVFIIDLNCLTYPF</sequence>
<feature type="compositionally biased region" description="Pro residues" evidence="1">
    <location>
        <begin position="109"/>
        <end position="121"/>
    </location>
</feature>
<organism evidence="2 3">
    <name type="scientific">Microthlaspi erraticum</name>
    <dbReference type="NCBI Taxonomy" id="1685480"/>
    <lineage>
        <taxon>Eukaryota</taxon>
        <taxon>Viridiplantae</taxon>
        <taxon>Streptophyta</taxon>
        <taxon>Embryophyta</taxon>
        <taxon>Tracheophyta</taxon>
        <taxon>Spermatophyta</taxon>
        <taxon>Magnoliopsida</taxon>
        <taxon>eudicotyledons</taxon>
        <taxon>Gunneridae</taxon>
        <taxon>Pentapetalae</taxon>
        <taxon>rosids</taxon>
        <taxon>malvids</taxon>
        <taxon>Brassicales</taxon>
        <taxon>Brassicaceae</taxon>
        <taxon>Coluteocarpeae</taxon>
        <taxon>Microthlaspi</taxon>
    </lineage>
</organism>
<evidence type="ECO:0000256" key="1">
    <source>
        <dbReference type="SAM" id="MobiDB-lite"/>
    </source>
</evidence>
<name>A0A6D2JKU0_9BRAS</name>
<accession>A0A6D2JKU0</accession>
<dbReference type="AlphaFoldDB" id="A0A6D2JKU0"/>
<protein>
    <submittedName>
        <fullName evidence="2">Uncharacterized protein</fullName>
    </submittedName>
</protein>
<gene>
    <name evidence="2" type="ORF">MERR_LOCUS27786</name>
</gene>
<dbReference type="EMBL" id="CACVBM020001229">
    <property type="protein sequence ID" value="CAA7040551.1"/>
    <property type="molecule type" value="Genomic_DNA"/>
</dbReference>
<feature type="region of interest" description="Disordered" evidence="1">
    <location>
        <begin position="108"/>
        <end position="137"/>
    </location>
</feature>
<comment type="caution">
    <text evidence="2">The sequence shown here is derived from an EMBL/GenBank/DDBJ whole genome shotgun (WGS) entry which is preliminary data.</text>
</comment>
<feature type="compositionally biased region" description="Low complexity" evidence="1">
    <location>
        <begin position="127"/>
        <end position="137"/>
    </location>
</feature>
<evidence type="ECO:0000313" key="3">
    <source>
        <dbReference type="Proteomes" id="UP000467841"/>
    </source>
</evidence>
<evidence type="ECO:0000313" key="2">
    <source>
        <dbReference type="EMBL" id="CAA7040551.1"/>
    </source>
</evidence>
<reference evidence="2" key="1">
    <citation type="submission" date="2020-01" db="EMBL/GenBank/DDBJ databases">
        <authorList>
            <person name="Mishra B."/>
        </authorList>
    </citation>
    <scope>NUCLEOTIDE SEQUENCE [LARGE SCALE GENOMIC DNA]</scope>
</reference>